<dbReference type="AlphaFoldDB" id="A0A953JAU8"/>
<dbReference type="Proteomes" id="UP000705867">
    <property type="component" value="Unassembled WGS sequence"/>
</dbReference>
<dbReference type="GO" id="GO:0006935">
    <property type="term" value="P:chemotaxis"/>
    <property type="evidence" value="ECO:0007669"/>
    <property type="project" value="InterPro"/>
</dbReference>
<proteinExistence type="predicted"/>
<dbReference type="InterPro" id="IPR036061">
    <property type="entry name" value="CheW-like_dom_sf"/>
</dbReference>
<dbReference type="SMART" id="SM00260">
    <property type="entry name" value="CheW"/>
    <property type="match status" value="1"/>
</dbReference>
<sequence>MTGDPGQRPACPREIRLLTFTVGGVALGVDADQVEGFLEPGQAVSAVPEGIPVYDFHEIVPFRGESSRTAAPWTLFVRHPETPYGVLIDRPEEIVPIPVDSLQPLPPLLASCYGRRGAFWGAWVREDAIILLVDFYRLGGGRNKMSGRSEAKR</sequence>
<name>A0A953JAU8_9BACT</name>
<dbReference type="InterPro" id="IPR002545">
    <property type="entry name" value="CheW-lke_dom"/>
</dbReference>
<dbReference type="Pfam" id="PF01584">
    <property type="entry name" value="CheW"/>
    <property type="match status" value="1"/>
</dbReference>
<gene>
    <name evidence="2" type="ORF">K8I29_05825</name>
</gene>
<evidence type="ECO:0000313" key="2">
    <source>
        <dbReference type="EMBL" id="MBZ0155720.1"/>
    </source>
</evidence>
<evidence type="ECO:0000313" key="3">
    <source>
        <dbReference type="Proteomes" id="UP000705867"/>
    </source>
</evidence>
<evidence type="ECO:0000259" key="1">
    <source>
        <dbReference type="SMART" id="SM00260"/>
    </source>
</evidence>
<comment type="caution">
    <text evidence="2">The sequence shown here is derived from an EMBL/GenBank/DDBJ whole genome shotgun (WGS) entry which is preliminary data.</text>
</comment>
<feature type="domain" description="CheW-like" evidence="1">
    <location>
        <begin position="12"/>
        <end position="139"/>
    </location>
</feature>
<dbReference type="SUPFAM" id="SSF50341">
    <property type="entry name" value="CheW-like"/>
    <property type="match status" value="1"/>
</dbReference>
<accession>A0A953JAU8</accession>
<organism evidence="2 3">
    <name type="scientific">Candidatus Nitrobium versatile</name>
    <dbReference type="NCBI Taxonomy" id="2884831"/>
    <lineage>
        <taxon>Bacteria</taxon>
        <taxon>Pseudomonadati</taxon>
        <taxon>Nitrospirota</taxon>
        <taxon>Nitrospiria</taxon>
        <taxon>Nitrospirales</taxon>
        <taxon>Nitrospiraceae</taxon>
        <taxon>Candidatus Nitrobium</taxon>
    </lineage>
</organism>
<dbReference type="EMBL" id="JAIOIV010000043">
    <property type="protein sequence ID" value="MBZ0155720.1"/>
    <property type="molecule type" value="Genomic_DNA"/>
</dbReference>
<protein>
    <submittedName>
        <fullName evidence="2">Chemotaxis protein CheW</fullName>
    </submittedName>
</protein>
<dbReference type="GO" id="GO:0007165">
    <property type="term" value="P:signal transduction"/>
    <property type="evidence" value="ECO:0007669"/>
    <property type="project" value="InterPro"/>
</dbReference>
<reference evidence="2" key="2">
    <citation type="submission" date="2021-08" db="EMBL/GenBank/DDBJ databases">
        <authorList>
            <person name="Dalcin Martins P."/>
        </authorList>
    </citation>
    <scope>NUCLEOTIDE SEQUENCE</scope>
    <source>
        <strain evidence="2">MAG_39</strain>
    </source>
</reference>
<reference evidence="2" key="1">
    <citation type="journal article" date="2021" name="bioRxiv">
        <title>Unraveling nitrogen, sulfur and carbon metabolic pathways and microbial community transcriptional responses to substrate deprivation and toxicity stresses in a bioreactor mimicking anoxic brackish coastal sediment conditions.</title>
        <authorList>
            <person name="Martins P.D."/>
            <person name="Echeveste M.J."/>
            <person name="Arshad A."/>
            <person name="Kurth J."/>
            <person name="Ouboter H."/>
            <person name="Jetten M.S.M."/>
            <person name="Welte C.U."/>
        </authorList>
    </citation>
    <scope>NUCLEOTIDE SEQUENCE</scope>
    <source>
        <strain evidence="2">MAG_39</strain>
    </source>
</reference>